<dbReference type="InterPro" id="IPR006249">
    <property type="entry name" value="Aconitase/IRP2"/>
</dbReference>
<evidence type="ECO:0000259" key="11">
    <source>
        <dbReference type="Pfam" id="PF00330"/>
    </source>
</evidence>
<dbReference type="EC" id="4.2.1.3" evidence="10"/>
<dbReference type="NCBIfam" id="TIGR01341">
    <property type="entry name" value="aconitase_1"/>
    <property type="match status" value="1"/>
</dbReference>
<reference evidence="13" key="1">
    <citation type="submission" date="2019-03" db="EMBL/GenBank/DDBJ databases">
        <title>Afifella sp. nov., isolated from activated sludge.</title>
        <authorList>
            <person name="Li Q."/>
            <person name="Liu Y."/>
        </authorList>
    </citation>
    <scope>NUCLEOTIDE SEQUENCE</scope>
    <source>
        <strain evidence="13">L72</strain>
    </source>
</reference>
<evidence type="ECO:0000256" key="9">
    <source>
        <dbReference type="ARBA" id="ARBA00023501"/>
    </source>
</evidence>
<evidence type="ECO:0000259" key="12">
    <source>
        <dbReference type="Pfam" id="PF00694"/>
    </source>
</evidence>
<dbReference type="RefSeq" id="WP_161138948.1">
    <property type="nucleotide sequence ID" value="NZ_SPKJ01000004.1"/>
</dbReference>
<comment type="catalytic activity">
    <reaction evidence="9 10">
        <text>citrate = D-threo-isocitrate</text>
        <dbReference type="Rhea" id="RHEA:10336"/>
        <dbReference type="ChEBI" id="CHEBI:15562"/>
        <dbReference type="ChEBI" id="CHEBI:16947"/>
        <dbReference type="EC" id="4.2.1.3"/>
    </reaction>
</comment>
<sequence length="897" mass="96832">MPHDPFNALRRFPIPGGSGRYYALAALEEAELGRVSRLPPTLKVMLESLLRNCDGKRVTEQHVRALAAWQPNARRDGEIPFVVGRILLQDMSGFPALNDFAMLRATASRLNSDPGRIEPLVPVDVVVDHSVEVDAYGSPDALRRNMENEFGRNVERFQFLKWSKQAFSNIRVIPPGNGICHQVNLEFLARCVWEKDGLYYPDTLVGTDSHTTMINGIGVVGWGVGGIEAEAGMLGQPIYILTPDVVGVHLKGTLQPGTTATDLVLSLTEALRKLNVVGKFVEYFGEGAASLSVTDRAVVSNMSPDYGATVGFFSVDEKTLDFLRSTGRPERHVAAVEAYCRAQGLFGIPRPGDCEYSHVFEFDLATVRPSVSGPRRPQDRIDLDRLGARFEELLASPVAGGGYGKAAADRTRRFEVPGRGFDIGHGDIAIAAITSCTNTSNPNLMLAAGLLARKAVERGLSVHRRIKTSLAPGSRAVTAYLHKSGLLADLEALGFHVVAYGCTTCGGASGPLDAAIEETIVGNDLVVASVLSGNRNFEARIHPSVKANFLMSPALVVAFAIAGTVDIDICRTPLGTDVSGRPVHLADLWPSEAEIAAVLRHADDPETYRREYGALAGSAELWGKVPESHGAVYEWEPNSTYIKEPPFLARFAEEPSGFGEIRGARALALFGDSLTTDHISSVAPIPLRSPAGEWLQRHGANPQTFGNYGVRRCNHEVMVRGTFANVRLKNLMAPGTEGGVTVHQPSGELTTIYDASARYQAESVPLVVFAGLDYGTGSARDWAAKGTQLLGVRLVVARSFERIHRSNLIGMGVLPAQFKDGASWQALGIDGSERFDLLGIGNGIVPMQDVELAIRRADGTGDRVPLLLRVDTAIEAEYLRHGGILPYVLREILAEAA</sequence>
<dbReference type="NCBIfam" id="NF006757">
    <property type="entry name" value="PRK09277.1"/>
    <property type="match status" value="1"/>
</dbReference>
<dbReference type="GO" id="GO:0046872">
    <property type="term" value="F:metal ion binding"/>
    <property type="evidence" value="ECO:0007669"/>
    <property type="project" value="UniProtKB-KW"/>
</dbReference>
<keyword evidence="8 10" id="KW-0456">Lyase</keyword>
<dbReference type="Gene3D" id="3.30.499.10">
    <property type="entry name" value="Aconitase, domain 3"/>
    <property type="match status" value="2"/>
</dbReference>
<accession>A0A964T1N0</accession>
<dbReference type="NCBIfam" id="NF009520">
    <property type="entry name" value="PRK12881.1"/>
    <property type="match status" value="1"/>
</dbReference>
<dbReference type="InterPro" id="IPR000573">
    <property type="entry name" value="AconitaseA/IPMdHydase_ssu_swvl"/>
</dbReference>
<evidence type="ECO:0000256" key="3">
    <source>
        <dbReference type="ARBA" id="ARBA00007185"/>
    </source>
</evidence>
<evidence type="ECO:0000256" key="1">
    <source>
        <dbReference type="ARBA" id="ARBA00001966"/>
    </source>
</evidence>
<evidence type="ECO:0000313" key="13">
    <source>
        <dbReference type="EMBL" id="MYZ46599.1"/>
    </source>
</evidence>
<keyword evidence="6 10" id="KW-0408">Iron</keyword>
<dbReference type="SUPFAM" id="SSF53732">
    <property type="entry name" value="Aconitase iron-sulfur domain"/>
    <property type="match status" value="1"/>
</dbReference>
<evidence type="ECO:0000256" key="8">
    <source>
        <dbReference type="ARBA" id="ARBA00023239"/>
    </source>
</evidence>
<evidence type="ECO:0000256" key="5">
    <source>
        <dbReference type="ARBA" id="ARBA00022723"/>
    </source>
</evidence>
<feature type="domain" description="Aconitase/3-isopropylmalate dehydratase large subunit alpha/beta/alpha" evidence="11">
    <location>
        <begin position="69"/>
        <end position="563"/>
    </location>
</feature>
<evidence type="ECO:0000256" key="10">
    <source>
        <dbReference type="RuleBase" id="RU361275"/>
    </source>
</evidence>
<dbReference type="Proteomes" id="UP000773614">
    <property type="component" value="Unassembled WGS sequence"/>
</dbReference>
<comment type="caution">
    <text evidence="13">The sequence shown here is derived from an EMBL/GenBank/DDBJ whole genome shotgun (WGS) entry which is preliminary data.</text>
</comment>
<keyword evidence="7 10" id="KW-0411">Iron-sulfur</keyword>
<dbReference type="OrthoDB" id="9764318at2"/>
<proteinExistence type="inferred from homology"/>
<protein>
    <recommendedName>
        <fullName evidence="10">Aconitate hydratase</fullName>
        <shortName evidence="10">Aconitase</shortName>
        <ecNumber evidence="10">4.2.1.3</ecNumber>
    </recommendedName>
</protein>
<dbReference type="Gene3D" id="3.20.19.10">
    <property type="entry name" value="Aconitase, domain 4"/>
    <property type="match status" value="1"/>
</dbReference>
<feature type="domain" description="Aconitase A/isopropylmalate dehydratase small subunit swivel" evidence="12">
    <location>
        <begin position="694"/>
        <end position="820"/>
    </location>
</feature>
<dbReference type="Pfam" id="PF00694">
    <property type="entry name" value="Aconitase_C"/>
    <property type="match status" value="1"/>
</dbReference>
<dbReference type="EMBL" id="SPKJ01000004">
    <property type="protein sequence ID" value="MYZ46599.1"/>
    <property type="molecule type" value="Genomic_DNA"/>
</dbReference>
<dbReference type="Gene3D" id="6.10.190.10">
    <property type="match status" value="1"/>
</dbReference>
<evidence type="ECO:0000313" key="14">
    <source>
        <dbReference type="Proteomes" id="UP000773614"/>
    </source>
</evidence>
<evidence type="ECO:0000256" key="6">
    <source>
        <dbReference type="ARBA" id="ARBA00023004"/>
    </source>
</evidence>
<comment type="cofactor">
    <cofactor evidence="1">
        <name>[4Fe-4S] cluster</name>
        <dbReference type="ChEBI" id="CHEBI:49883"/>
    </cofactor>
</comment>
<dbReference type="Pfam" id="PF00330">
    <property type="entry name" value="Aconitase"/>
    <property type="match status" value="1"/>
</dbReference>
<organism evidence="13 14">
    <name type="scientific">Propylenella binzhouense</name>
    <dbReference type="NCBI Taxonomy" id="2555902"/>
    <lineage>
        <taxon>Bacteria</taxon>
        <taxon>Pseudomonadati</taxon>
        <taxon>Pseudomonadota</taxon>
        <taxon>Alphaproteobacteria</taxon>
        <taxon>Hyphomicrobiales</taxon>
        <taxon>Propylenellaceae</taxon>
        <taxon>Propylenella</taxon>
    </lineage>
</organism>
<keyword evidence="4 10" id="KW-0004">4Fe-4S</keyword>
<dbReference type="InterPro" id="IPR036008">
    <property type="entry name" value="Aconitase_4Fe-4S_dom"/>
</dbReference>
<name>A0A964T1N0_9HYPH</name>
<dbReference type="InterPro" id="IPR015931">
    <property type="entry name" value="Acnase/IPM_dHydase_lsu_aba_1/3"/>
</dbReference>
<dbReference type="PROSITE" id="PS00450">
    <property type="entry name" value="ACONITASE_1"/>
    <property type="match status" value="1"/>
</dbReference>
<dbReference type="GO" id="GO:0051539">
    <property type="term" value="F:4 iron, 4 sulfur cluster binding"/>
    <property type="evidence" value="ECO:0007669"/>
    <property type="project" value="UniProtKB-KW"/>
</dbReference>
<dbReference type="PRINTS" id="PR00415">
    <property type="entry name" value="ACONITASE"/>
</dbReference>
<evidence type="ECO:0000256" key="4">
    <source>
        <dbReference type="ARBA" id="ARBA00022485"/>
    </source>
</evidence>
<dbReference type="InterPro" id="IPR015928">
    <property type="entry name" value="Aconitase/3IPM_dehydase_swvl"/>
</dbReference>
<dbReference type="InterPro" id="IPR001030">
    <property type="entry name" value="Acoase/IPM_deHydtase_lsu_aba"/>
</dbReference>
<dbReference type="PANTHER" id="PTHR11670">
    <property type="entry name" value="ACONITASE/IRON-RESPONSIVE ELEMENT FAMILY MEMBER"/>
    <property type="match status" value="1"/>
</dbReference>
<evidence type="ECO:0000256" key="7">
    <source>
        <dbReference type="ARBA" id="ARBA00023014"/>
    </source>
</evidence>
<keyword evidence="5" id="KW-0479">Metal-binding</keyword>
<gene>
    <name evidence="13" type="primary">acnA</name>
    <name evidence="13" type="ORF">E4O86_02540</name>
</gene>
<comment type="pathway">
    <text evidence="2">Carbohydrate metabolism; tricarboxylic acid cycle; isocitrate from oxaloacetate: step 2/2.</text>
</comment>
<dbReference type="FunFam" id="3.20.19.10:FF:000001">
    <property type="entry name" value="Aconitate hydratase"/>
    <property type="match status" value="1"/>
</dbReference>
<dbReference type="AlphaFoldDB" id="A0A964T1N0"/>
<dbReference type="InterPro" id="IPR018136">
    <property type="entry name" value="Aconitase_4Fe-4S_BS"/>
</dbReference>
<comment type="function">
    <text evidence="10">Catalyzes the isomerization of citrate to isocitrate via cis-aconitate.</text>
</comment>
<dbReference type="GO" id="GO:0003994">
    <property type="term" value="F:aconitate hydratase activity"/>
    <property type="evidence" value="ECO:0007669"/>
    <property type="project" value="UniProtKB-EC"/>
</dbReference>
<comment type="similarity">
    <text evidence="3 10">Belongs to the aconitase/IPM isomerase family.</text>
</comment>
<evidence type="ECO:0000256" key="2">
    <source>
        <dbReference type="ARBA" id="ARBA00004717"/>
    </source>
</evidence>
<dbReference type="SUPFAM" id="SSF52016">
    <property type="entry name" value="LeuD/IlvD-like"/>
    <property type="match status" value="1"/>
</dbReference>
<keyword evidence="14" id="KW-1185">Reference proteome</keyword>